<feature type="domain" description="Solute-binding protein family 3/N-terminal" evidence="8">
    <location>
        <begin position="37"/>
        <end position="260"/>
    </location>
</feature>
<keyword evidence="5" id="KW-0449">Lipoprotein</keyword>
<dbReference type="PANTHER" id="PTHR35936">
    <property type="entry name" value="MEMBRANE-BOUND LYTIC MUREIN TRANSGLYCOSYLASE F"/>
    <property type="match status" value="1"/>
</dbReference>
<evidence type="ECO:0000256" key="7">
    <source>
        <dbReference type="SAM" id="SignalP"/>
    </source>
</evidence>
<dbReference type="RefSeq" id="WP_016116237.1">
    <property type="nucleotide sequence ID" value="NZ_CP189809.1"/>
</dbReference>
<dbReference type="Pfam" id="PF00497">
    <property type="entry name" value="SBP_bac_3"/>
    <property type="match status" value="1"/>
</dbReference>
<comment type="subcellular location">
    <subcellularLocation>
        <location evidence="1">Cell membrane</location>
        <topology evidence="1">Lipid-anchor</topology>
    </subcellularLocation>
</comment>
<evidence type="ECO:0000256" key="3">
    <source>
        <dbReference type="ARBA" id="ARBA00022729"/>
    </source>
</evidence>
<feature type="chain" id="PRO_5038221853" evidence="7">
    <location>
        <begin position="23"/>
        <end position="261"/>
    </location>
</feature>
<sequence length="261" mass="29097">MKKLLSISFALILIISMFSACSKGETKESNTKKDKKVLVMGTSADYKPYEYVEASKSDEIIGFDVDIAKYIGKELGYEVKVKDMDFGGLLASLSSGKVDFVMAGMTPNPKRKENADFTDIYFVAKNMIVSKKDSGIKSLQDLKDKKVGVQTGSIQEEKADDFKKQVNFQAEGRDRIPEIVQEIQAGRFDAAILEDTVAKNYLDKMKDLQGIEIQEAPEEVGAAIALPKNSDKTAEFNKVIKKMQENGEMDKLVKKWFGSKK</sequence>
<protein>
    <submittedName>
        <fullName evidence="10">ABC transporter substrate-binding protein</fullName>
    </submittedName>
</protein>
<dbReference type="SUPFAM" id="SSF53850">
    <property type="entry name" value="Periplasmic binding protein-like II"/>
    <property type="match status" value="1"/>
</dbReference>
<dbReference type="InterPro" id="IPR018313">
    <property type="entry name" value="SBP_3_CS"/>
</dbReference>
<dbReference type="Gene3D" id="3.40.190.10">
    <property type="entry name" value="Periplasmic binding protein-like II"/>
    <property type="match status" value="2"/>
</dbReference>
<comment type="caution">
    <text evidence="10">The sequence shown here is derived from an EMBL/GenBank/DDBJ whole genome shotgun (WGS) entry which is preliminary data.</text>
</comment>
<evidence type="ECO:0000313" key="10">
    <source>
        <dbReference type="EMBL" id="OUM50693.1"/>
    </source>
</evidence>
<proteinExistence type="inferred from homology"/>
<evidence type="ECO:0000256" key="1">
    <source>
        <dbReference type="ARBA" id="ARBA00004193"/>
    </source>
</evidence>
<keyword evidence="4" id="KW-0564">Palmitate</keyword>
<evidence type="ECO:0000256" key="6">
    <source>
        <dbReference type="RuleBase" id="RU003744"/>
    </source>
</evidence>
<dbReference type="InterPro" id="IPR001320">
    <property type="entry name" value="Iontro_rcpt_C"/>
</dbReference>
<dbReference type="SMART" id="SM00079">
    <property type="entry name" value="PBPe"/>
    <property type="match status" value="1"/>
</dbReference>
<feature type="signal peptide" evidence="7">
    <location>
        <begin position="1"/>
        <end position="22"/>
    </location>
</feature>
<keyword evidence="3 7" id="KW-0732">Signal</keyword>
<dbReference type="PANTHER" id="PTHR35936:SF17">
    <property type="entry name" value="ARGININE-BINDING EXTRACELLULAR PROTEIN ARTP"/>
    <property type="match status" value="1"/>
</dbReference>
<evidence type="ECO:0000256" key="5">
    <source>
        <dbReference type="ARBA" id="ARBA00023288"/>
    </source>
</evidence>
<comment type="similarity">
    <text evidence="2 6">Belongs to the bacterial solute-binding protein 3 family.</text>
</comment>
<accession>A0A1Y3MUD3</accession>
<dbReference type="PROSITE" id="PS01039">
    <property type="entry name" value="SBP_BACTERIAL_3"/>
    <property type="match status" value="1"/>
</dbReference>
<dbReference type="SMART" id="SM00062">
    <property type="entry name" value="PBPb"/>
    <property type="match status" value="1"/>
</dbReference>
<evidence type="ECO:0000313" key="13">
    <source>
        <dbReference type="Proteomes" id="UP000219775"/>
    </source>
</evidence>
<dbReference type="Proteomes" id="UP000195321">
    <property type="component" value="Unassembled WGS sequence"/>
</dbReference>
<reference evidence="10 12" key="1">
    <citation type="submission" date="2017-02" db="EMBL/GenBank/DDBJ databases">
        <title>Bacillus pseudomycoides isolate FSL K6-0042.</title>
        <authorList>
            <person name="Kovac J."/>
        </authorList>
    </citation>
    <scope>NUCLEOTIDE SEQUENCE [LARGE SCALE GENOMIC DNA]</scope>
    <source>
        <strain evidence="10 12">FSL K6-0042</strain>
    </source>
</reference>
<dbReference type="EMBL" id="NUDP01000001">
    <property type="protein sequence ID" value="PEM74023.1"/>
    <property type="molecule type" value="Genomic_DNA"/>
</dbReference>
<evidence type="ECO:0000313" key="12">
    <source>
        <dbReference type="Proteomes" id="UP000195321"/>
    </source>
</evidence>
<evidence type="ECO:0000259" key="9">
    <source>
        <dbReference type="SMART" id="SM00079"/>
    </source>
</evidence>
<evidence type="ECO:0000256" key="2">
    <source>
        <dbReference type="ARBA" id="ARBA00010333"/>
    </source>
</evidence>
<evidence type="ECO:0000259" key="8">
    <source>
        <dbReference type="SMART" id="SM00062"/>
    </source>
</evidence>
<dbReference type="InterPro" id="IPR001638">
    <property type="entry name" value="Solute-binding_3/MltF_N"/>
</dbReference>
<dbReference type="AlphaFoldDB" id="A0A1Y3MUD3"/>
<dbReference type="GO" id="GO:0015276">
    <property type="term" value="F:ligand-gated monoatomic ion channel activity"/>
    <property type="evidence" value="ECO:0007669"/>
    <property type="project" value="InterPro"/>
</dbReference>
<reference evidence="11 13" key="2">
    <citation type="submission" date="2017-09" db="EMBL/GenBank/DDBJ databases">
        <title>Large-scale bioinformatics analysis of Bacillus genomes uncovers conserved roles of natural products in bacterial physiology.</title>
        <authorList>
            <consortium name="Agbiome Team Llc"/>
            <person name="Bleich R.M."/>
            <person name="Grubbs K.J."/>
            <person name="Santa Maria K.C."/>
            <person name="Allen S.E."/>
            <person name="Farag S."/>
            <person name="Shank E.A."/>
            <person name="Bowers A."/>
        </authorList>
    </citation>
    <scope>NUCLEOTIDE SEQUENCE [LARGE SCALE GENOMIC DNA]</scope>
    <source>
        <strain evidence="11 13">AFS009893</strain>
    </source>
</reference>
<gene>
    <name evidence="10" type="ORF">BW425_01900</name>
    <name evidence="11" type="ORF">CN613_00110</name>
</gene>
<dbReference type="EMBL" id="MWPX01000001">
    <property type="protein sequence ID" value="OUM50693.1"/>
    <property type="molecule type" value="Genomic_DNA"/>
</dbReference>
<dbReference type="PROSITE" id="PS51257">
    <property type="entry name" value="PROKAR_LIPOPROTEIN"/>
    <property type="match status" value="1"/>
</dbReference>
<name>A0A1Y3MUD3_9BACI</name>
<organism evidence="10 12">
    <name type="scientific">Bacillus pseudomycoides</name>
    <dbReference type="NCBI Taxonomy" id="64104"/>
    <lineage>
        <taxon>Bacteria</taxon>
        <taxon>Bacillati</taxon>
        <taxon>Bacillota</taxon>
        <taxon>Bacilli</taxon>
        <taxon>Bacillales</taxon>
        <taxon>Bacillaceae</taxon>
        <taxon>Bacillus</taxon>
        <taxon>Bacillus cereus group</taxon>
    </lineage>
</organism>
<dbReference type="Proteomes" id="UP000219775">
    <property type="component" value="Unassembled WGS sequence"/>
</dbReference>
<evidence type="ECO:0000256" key="4">
    <source>
        <dbReference type="ARBA" id="ARBA00023139"/>
    </source>
</evidence>
<feature type="domain" description="Ionotropic glutamate receptor C-terminal" evidence="9">
    <location>
        <begin position="37"/>
        <end position="259"/>
    </location>
</feature>
<dbReference type="GO" id="GO:0005886">
    <property type="term" value="C:plasma membrane"/>
    <property type="evidence" value="ECO:0007669"/>
    <property type="project" value="UniProtKB-SubCell"/>
</dbReference>
<evidence type="ECO:0000313" key="11">
    <source>
        <dbReference type="EMBL" id="PEM74023.1"/>
    </source>
</evidence>